<evidence type="ECO:0000313" key="3">
    <source>
        <dbReference type="Proteomes" id="UP000010959"/>
    </source>
</evidence>
<organism evidence="2 3">
    <name type="scientific">Rhodopirellula baltica SWK14</name>
    <dbReference type="NCBI Taxonomy" id="993516"/>
    <lineage>
        <taxon>Bacteria</taxon>
        <taxon>Pseudomonadati</taxon>
        <taxon>Planctomycetota</taxon>
        <taxon>Planctomycetia</taxon>
        <taxon>Pirellulales</taxon>
        <taxon>Pirellulaceae</taxon>
        <taxon>Rhodopirellula</taxon>
    </lineage>
</organism>
<feature type="region of interest" description="Disordered" evidence="1">
    <location>
        <begin position="19"/>
        <end position="47"/>
    </location>
</feature>
<protein>
    <submittedName>
        <fullName evidence="2">Uncharacterized protein</fullName>
    </submittedName>
</protein>
<accession>L7CFT8</accession>
<evidence type="ECO:0000313" key="2">
    <source>
        <dbReference type="EMBL" id="ELP31931.1"/>
    </source>
</evidence>
<comment type="caution">
    <text evidence="2">The sequence shown here is derived from an EMBL/GenBank/DDBJ whole genome shotgun (WGS) entry which is preliminary data.</text>
</comment>
<sequence length="77" mass="8977">MILDRSPLGRVREICTPPQTSVTSEKENACGRRARRSNMKSRRMNNRDCDASRPNLFFWQLPFIHSGESLRDDSLHM</sequence>
<gene>
    <name evidence="2" type="ORF">RBSWK_04086</name>
</gene>
<dbReference type="PATRIC" id="fig|993516.3.peg.4372"/>
<feature type="compositionally biased region" description="Basic residues" evidence="1">
    <location>
        <begin position="32"/>
        <end position="44"/>
    </location>
</feature>
<evidence type="ECO:0000256" key="1">
    <source>
        <dbReference type="SAM" id="MobiDB-lite"/>
    </source>
</evidence>
<name>L7CFT8_RHOBT</name>
<dbReference type="EMBL" id="AMWG01000117">
    <property type="protein sequence ID" value="ELP31931.1"/>
    <property type="molecule type" value="Genomic_DNA"/>
</dbReference>
<dbReference type="Proteomes" id="UP000010959">
    <property type="component" value="Unassembled WGS sequence"/>
</dbReference>
<dbReference type="AlphaFoldDB" id="L7CFT8"/>
<proteinExistence type="predicted"/>
<reference evidence="2 3" key="1">
    <citation type="journal article" date="2013" name="Mar. Genomics">
        <title>Expression of sulfatases in Rhodopirellula baltica and the diversity of sulfatases in the genus Rhodopirellula.</title>
        <authorList>
            <person name="Wegner C.E."/>
            <person name="Richter-Heitmann T."/>
            <person name="Klindworth A."/>
            <person name="Klockow C."/>
            <person name="Richter M."/>
            <person name="Achstetter T."/>
            <person name="Glockner F.O."/>
            <person name="Harder J."/>
        </authorList>
    </citation>
    <scope>NUCLEOTIDE SEQUENCE [LARGE SCALE GENOMIC DNA]</scope>
    <source>
        <strain evidence="2 3">SWK14</strain>
    </source>
</reference>